<keyword evidence="2 9" id="KW-0813">Transport</keyword>
<dbReference type="InterPro" id="IPR044880">
    <property type="entry name" value="NCX_ion-bd_dom_sf"/>
</dbReference>
<comment type="similarity">
    <text evidence="9">Belongs to the Ca(2+):cation antiporter (CaCA) (TC 2.A.19) family.</text>
</comment>
<keyword evidence="12" id="KW-1185">Reference proteome</keyword>
<comment type="caution">
    <text evidence="9">Lacks conserved residue(s) required for the propagation of feature annotation.</text>
</comment>
<dbReference type="PANTHER" id="PTHR31503">
    <property type="entry name" value="VACUOLAR CALCIUM ION TRANSPORTER"/>
    <property type="match status" value="1"/>
</dbReference>
<keyword evidence="3 9" id="KW-0109">Calcium transport</keyword>
<evidence type="ECO:0000256" key="8">
    <source>
        <dbReference type="ARBA" id="ARBA00023136"/>
    </source>
</evidence>
<evidence type="ECO:0000256" key="1">
    <source>
        <dbReference type="ARBA" id="ARBA00004127"/>
    </source>
</evidence>
<dbReference type="GO" id="GO:0015369">
    <property type="term" value="F:calcium:proton antiporter activity"/>
    <property type="evidence" value="ECO:0007669"/>
    <property type="project" value="UniProtKB-UniRule"/>
</dbReference>
<reference evidence="11 12" key="1">
    <citation type="submission" date="2018-03" db="EMBL/GenBank/DDBJ databases">
        <title>Genomic Encyclopedia of Type Strains, Phase III (KMG-III): the genomes of soil and plant-associated and newly described type strains.</title>
        <authorList>
            <person name="Whitman W."/>
        </authorList>
    </citation>
    <scope>NUCLEOTIDE SEQUENCE [LARGE SCALE GENOMIC DNA]</scope>
    <source>
        <strain evidence="11 12">CGMCC 1.07653</strain>
    </source>
</reference>
<evidence type="ECO:0000256" key="7">
    <source>
        <dbReference type="ARBA" id="ARBA00023065"/>
    </source>
</evidence>
<dbReference type="PANTHER" id="PTHR31503:SF22">
    <property type="entry name" value="VACUOLAR CALCIUM ION TRANSPORTER"/>
    <property type="match status" value="1"/>
</dbReference>
<comment type="function">
    <text evidence="9">Ca(+)/H(+) antiporter that extrudes calcium in exchange for external protons.</text>
</comment>
<evidence type="ECO:0000313" key="12">
    <source>
        <dbReference type="Proteomes" id="UP000242310"/>
    </source>
</evidence>
<feature type="transmembrane region" description="Helical" evidence="9">
    <location>
        <begin position="28"/>
        <end position="47"/>
    </location>
</feature>
<evidence type="ECO:0000256" key="4">
    <source>
        <dbReference type="ARBA" id="ARBA00022692"/>
    </source>
</evidence>
<name>A0A2P8H960_9BACI</name>
<dbReference type="InterPro" id="IPR004798">
    <property type="entry name" value="CAX-like"/>
</dbReference>
<dbReference type="OrthoDB" id="9776105at2"/>
<feature type="domain" description="Sodium/calcium exchanger membrane region" evidence="10">
    <location>
        <begin position="205"/>
        <end position="348"/>
    </location>
</feature>
<feature type="transmembrane region" description="Helical" evidence="9">
    <location>
        <begin position="330"/>
        <end position="349"/>
    </location>
</feature>
<dbReference type="NCBIfam" id="TIGR00378">
    <property type="entry name" value="cax"/>
    <property type="match status" value="1"/>
</dbReference>
<keyword evidence="6 9" id="KW-1133">Transmembrane helix</keyword>
<evidence type="ECO:0000256" key="3">
    <source>
        <dbReference type="ARBA" id="ARBA00022568"/>
    </source>
</evidence>
<feature type="transmembrane region" description="Helical" evidence="9">
    <location>
        <begin position="155"/>
        <end position="179"/>
    </location>
</feature>
<feature type="transmembrane region" description="Helical" evidence="9">
    <location>
        <begin position="273"/>
        <end position="296"/>
    </location>
</feature>
<dbReference type="GO" id="GO:0006874">
    <property type="term" value="P:intracellular calcium ion homeostasis"/>
    <property type="evidence" value="ECO:0007669"/>
    <property type="project" value="TreeGrafter"/>
</dbReference>
<dbReference type="InterPro" id="IPR004713">
    <property type="entry name" value="CaH_exchang"/>
</dbReference>
<gene>
    <name evidence="11" type="ORF">B0H94_11344</name>
</gene>
<feature type="transmembrane region" description="Helical" evidence="9">
    <location>
        <begin position="131"/>
        <end position="149"/>
    </location>
</feature>
<feature type="transmembrane region" description="Helical" evidence="9">
    <location>
        <begin position="59"/>
        <end position="81"/>
    </location>
</feature>
<dbReference type="Gene3D" id="1.20.1420.30">
    <property type="entry name" value="NCX, central ion-binding region"/>
    <property type="match status" value="1"/>
</dbReference>
<feature type="transmembrane region" description="Helical" evidence="9">
    <location>
        <begin position="302"/>
        <end position="323"/>
    </location>
</feature>
<keyword evidence="5 9" id="KW-0106">Calcium</keyword>
<keyword evidence="9" id="KW-0050">Antiport</keyword>
<organism evidence="11 12">
    <name type="scientific">Salsuginibacillus halophilus</name>
    <dbReference type="NCBI Taxonomy" id="517424"/>
    <lineage>
        <taxon>Bacteria</taxon>
        <taxon>Bacillati</taxon>
        <taxon>Bacillota</taxon>
        <taxon>Bacilli</taxon>
        <taxon>Bacillales</taxon>
        <taxon>Bacillaceae</taxon>
        <taxon>Salsuginibacillus</taxon>
    </lineage>
</organism>
<evidence type="ECO:0000256" key="2">
    <source>
        <dbReference type="ARBA" id="ARBA00022448"/>
    </source>
</evidence>
<evidence type="ECO:0000256" key="5">
    <source>
        <dbReference type="ARBA" id="ARBA00022837"/>
    </source>
</evidence>
<dbReference type="AlphaFoldDB" id="A0A2P8H960"/>
<protein>
    <recommendedName>
        <fullName evidence="9">Ca(2+)/H(+) antiporter</fullName>
    </recommendedName>
</protein>
<keyword evidence="7 9" id="KW-0406">Ion transport</keyword>
<dbReference type="Pfam" id="PF01699">
    <property type="entry name" value="Na_Ca_ex"/>
    <property type="match status" value="2"/>
</dbReference>
<feature type="transmembrane region" description="Helical" evidence="9">
    <location>
        <begin position="239"/>
        <end position="261"/>
    </location>
</feature>
<evidence type="ECO:0000313" key="11">
    <source>
        <dbReference type="EMBL" id="PSL42758.1"/>
    </source>
</evidence>
<keyword evidence="4 9" id="KW-0812">Transmembrane</keyword>
<accession>A0A2P8H960</accession>
<dbReference type="GO" id="GO:0016020">
    <property type="term" value="C:membrane"/>
    <property type="evidence" value="ECO:0007669"/>
    <property type="project" value="InterPro"/>
</dbReference>
<dbReference type="Proteomes" id="UP000242310">
    <property type="component" value="Unassembled WGS sequence"/>
</dbReference>
<feature type="domain" description="Sodium/calcium exchanger membrane region" evidence="10">
    <location>
        <begin position="27"/>
        <end position="178"/>
    </location>
</feature>
<dbReference type="NCBIfam" id="TIGR00846">
    <property type="entry name" value="caca2"/>
    <property type="match status" value="1"/>
</dbReference>
<comment type="subcellular location">
    <subcellularLocation>
        <location evidence="1">Endomembrane system</location>
        <topology evidence="1">Multi-pass membrane protein</topology>
    </subcellularLocation>
</comment>
<feature type="transmembrane region" description="Helical" evidence="9">
    <location>
        <begin position="87"/>
        <end position="110"/>
    </location>
</feature>
<dbReference type="GO" id="GO:0012505">
    <property type="term" value="C:endomembrane system"/>
    <property type="evidence" value="ECO:0007669"/>
    <property type="project" value="UniProtKB-SubCell"/>
</dbReference>
<dbReference type="RefSeq" id="WP_106589569.1">
    <property type="nucleotide sequence ID" value="NZ_PYAV01000013.1"/>
</dbReference>
<keyword evidence="8 9" id="KW-0472">Membrane</keyword>
<comment type="caution">
    <text evidence="11">The sequence shown here is derived from an EMBL/GenBank/DDBJ whole genome shotgun (WGS) entry which is preliminary data.</text>
</comment>
<proteinExistence type="inferred from homology"/>
<sequence>MKRIFFLLAIIGLPLGTAGDWFRVNETWMFIVYALTIVGLAAYMGRATESIAIHAGERIGGLLNATFGNAAELIISIFALYAGYTSIVLASMTGAVLGNLLLVCGFSFLVGGIKKKRQSFNEHDARHNGGMLMLGIVTAFVFPHIFASQTSAGEAMTLSVFVAVILMILYISGLIFRLVTHHSVYPGQDNGTDEEETPEWTKGRSFLILLSATVGVAYMSEKLVRTFEAVGESFGWSELFLGVIVIAIVGNAAEHASAIYLAYRSKLNASVEIAVGSSIQIAMFVVPVLVLLSLAFNNHMPLVFTMPELIAMVLAVLLSIVVTMDGDTNWFEGAMLLAAYAILATGFYFL</sequence>
<evidence type="ECO:0000259" key="10">
    <source>
        <dbReference type="Pfam" id="PF01699"/>
    </source>
</evidence>
<dbReference type="InterPro" id="IPR004837">
    <property type="entry name" value="NaCa_Exmemb"/>
</dbReference>
<feature type="transmembrane region" description="Helical" evidence="9">
    <location>
        <begin position="200"/>
        <end position="219"/>
    </location>
</feature>
<evidence type="ECO:0000256" key="6">
    <source>
        <dbReference type="ARBA" id="ARBA00022989"/>
    </source>
</evidence>
<dbReference type="EMBL" id="PYAV01000013">
    <property type="protein sequence ID" value="PSL42758.1"/>
    <property type="molecule type" value="Genomic_DNA"/>
</dbReference>
<evidence type="ECO:0000256" key="9">
    <source>
        <dbReference type="RuleBase" id="RU365028"/>
    </source>
</evidence>